<dbReference type="InterPro" id="IPR006195">
    <property type="entry name" value="aa-tRNA-synth_II"/>
</dbReference>
<feature type="coiled-coil region" evidence="9">
    <location>
        <begin position="74"/>
        <end position="101"/>
    </location>
</feature>
<feature type="binding site" evidence="6 8">
    <location>
        <begin position="260"/>
        <end position="262"/>
    </location>
    <ligand>
        <name>ATP</name>
        <dbReference type="ChEBI" id="CHEBI:30616"/>
    </ligand>
</feature>
<evidence type="ECO:0000259" key="10">
    <source>
        <dbReference type="PROSITE" id="PS50862"/>
    </source>
</evidence>
<keyword evidence="5 6" id="KW-0030">Aminoacyl-tRNA synthetase</keyword>
<dbReference type="GO" id="GO:0005524">
    <property type="term" value="F:ATP binding"/>
    <property type="evidence" value="ECO:0007669"/>
    <property type="project" value="UniProtKB-UniRule"/>
</dbReference>
<evidence type="ECO:0000256" key="1">
    <source>
        <dbReference type="ARBA" id="ARBA00022598"/>
    </source>
</evidence>
<feature type="binding site" evidence="8">
    <location>
        <begin position="276"/>
        <end position="279"/>
    </location>
    <ligand>
        <name>ATP</name>
        <dbReference type="ChEBI" id="CHEBI:30616"/>
    </ligand>
</feature>
<dbReference type="CDD" id="cd00770">
    <property type="entry name" value="SerRS_core"/>
    <property type="match status" value="1"/>
</dbReference>
<dbReference type="InterPro" id="IPR002314">
    <property type="entry name" value="aa-tRNA-synt_IIb"/>
</dbReference>
<feature type="binding site" evidence="6 7">
    <location>
        <position position="283"/>
    </location>
    <ligand>
        <name>L-serine</name>
        <dbReference type="ChEBI" id="CHEBI:33384"/>
    </ligand>
</feature>
<keyword evidence="2 6" id="KW-0547">Nucleotide-binding</keyword>
<dbReference type="Pfam" id="PF02403">
    <property type="entry name" value="Seryl_tRNA_N"/>
    <property type="match status" value="1"/>
</dbReference>
<evidence type="ECO:0000256" key="9">
    <source>
        <dbReference type="SAM" id="Coils"/>
    </source>
</evidence>
<comment type="domain">
    <text evidence="6">Consists of two distinct domains, a catalytic core and a N-terminal extension that is involved in tRNA binding.</text>
</comment>
<name>A0A2M7D726_9BACT</name>
<dbReference type="GO" id="GO:0004828">
    <property type="term" value="F:serine-tRNA ligase activity"/>
    <property type="evidence" value="ECO:0007669"/>
    <property type="project" value="UniProtKB-UniRule"/>
</dbReference>
<dbReference type="PROSITE" id="PS50862">
    <property type="entry name" value="AA_TRNA_LIGASE_II"/>
    <property type="match status" value="1"/>
</dbReference>
<dbReference type="InterPro" id="IPR042103">
    <property type="entry name" value="SerRS_1_N_sf"/>
</dbReference>
<evidence type="ECO:0000313" key="12">
    <source>
        <dbReference type="Proteomes" id="UP000230304"/>
    </source>
</evidence>
<dbReference type="GO" id="GO:0016260">
    <property type="term" value="P:selenocysteine biosynthetic process"/>
    <property type="evidence" value="ECO:0007669"/>
    <property type="project" value="UniProtKB-UniRule"/>
</dbReference>
<dbReference type="InterPro" id="IPR010978">
    <property type="entry name" value="tRNA-bd_arm"/>
</dbReference>
<dbReference type="InterPro" id="IPR033729">
    <property type="entry name" value="SerRS_core"/>
</dbReference>
<dbReference type="InterPro" id="IPR015866">
    <property type="entry name" value="Ser-tRNA-synth_1_N"/>
</dbReference>
<dbReference type="PRINTS" id="PR00981">
    <property type="entry name" value="TRNASYNTHSER"/>
</dbReference>
<dbReference type="InterPro" id="IPR045864">
    <property type="entry name" value="aa-tRNA-synth_II/BPL/LPL"/>
</dbReference>
<comment type="caution">
    <text evidence="11">The sequence shown here is derived from an EMBL/GenBank/DDBJ whole genome shotgun (WGS) entry which is preliminary data.</text>
</comment>
<feature type="binding site" evidence="7">
    <location>
        <position position="229"/>
    </location>
    <ligand>
        <name>L-serine</name>
        <dbReference type="ChEBI" id="CHEBI:33384"/>
    </ligand>
</feature>
<protein>
    <recommendedName>
        <fullName evidence="6">Serine--tRNA ligase</fullName>
        <ecNumber evidence="6">6.1.1.11</ecNumber>
    </recommendedName>
    <alternativeName>
        <fullName evidence="6">Seryl-tRNA synthetase</fullName>
        <shortName evidence="6">SerRS</shortName>
    </alternativeName>
    <alternativeName>
        <fullName evidence="6">Seryl-tRNA(Ser/Sec) synthetase</fullName>
    </alternativeName>
</protein>
<feature type="domain" description="Aminoacyl-transfer RNA synthetases class-II family profile" evidence="10">
    <location>
        <begin position="183"/>
        <end position="407"/>
    </location>
</feature>
<keyword evidence="1 6" id="KW-0436">Ligase</keyword>
<dbReference type="AlphaFoldDB" id="A0A2M7D726"/>
<dbReference type="EMBL" id="PEUA01000073">
    <property type="protein sequence ID" value="PIV41611.1"/>
    <property type="molecule type" value="Genomic_DNA"/>
</dbReference>
<evidence type="ECO:0000256" key="8">
    <source>
        <dbReference type="PIRSR" id="PIRSR001529-2"/>
    </source>
</evidence>
<organism evidence="11 12">
    <name type="scientific">Candidatus Nealsonbacteria bacterium CG02_land_8_20_14_3_00_40_11</name>
    <dbReference type="NCBI Taxonomy" id="1974700"/>
    <lineage>
        <taxon>Bacteria</taxon>
        <taxon>Candidatus Nealsoniibacteriota</taxon>
    </lineage>
</organism>
<accession>A0A2M7D726</accession>
<comment type="subunit">
    <text evidence="6">Homodimer. The tRNA molecule binds across the dimer.</text>
</comment>
<feature type="binding site" evidence="6">
    <location>
        <begin position="229"/>
        <end position="231"/>
    </location>
    <ligand>
        <name>L-serine</name>
        <dbReference type="ChEBI" id="CHEBI:33384"/>
    </ligand>
</feature>
<dbReference type="Gene3D" id="1.10.287.40">
    <property type="entry name" value="Serine-tRNA synthetase, tRNA binding domain"/>
    <property type="match status" value="1"/>
</dbReference>
<evidence type="ECO:0000313" key="11">
    <source>
        <dbReference type="EMBL" id="PIV41611.1"/>
    </source>
</evidence>
<feature type="binding site" evidence="6">
    <location>
        <position position="383"/>
    </location>
    <ligand>
        <name>L-serine</name>
        <dbReference type="ChEBI" id="CHEBI:33384"/>
    </ligand>
</feature>
<evidence type="ECO:0000256" key="7">
    <source>
        <dbReference type="PIRSR" id="PIRSR001529-1"/>
    </source>
</evidence>
<evidence type="ECO:0000256" key="3">
    <source>
        <dbReference type="ARBA" id="ARBA00022840"/>
    </source>
</evidence>
<dbReference type="HAMAP" id="MF_00176">
    <property type="entry name" value="Ser_tRNA_synth_type1"/>
    <property type="match status" value="1"/>
</dbReference>
<evidence type="ECO:0000256" key="5">
    <source>
        <dbReference type="ARBA" id="ARBA00023146"/>
    </source>
</evidence>
<dbReference type="UniPathway" id="UPA00906">
    <property type="reaction ID" value="UER00895"/>
</dbReference>
<comment type="catalytic activity">
    <reaction evidence="6">
        <text>tRNA(Ser) + L-serine + ATP = L-seryl-tRNA(Ser) + AMP + diphosphate + H(+)</text>
        <dbReference type="Rhea" id="RHEA:12292"/>
        <dbReference type="Rhea" id="RHEA-COMP:9669"/>
        <dbReference type="Rhea" id="RHEA-COMP:9703"/>
        <dbReference type="ChEBI" id="CHEBI:15378"/>
        <dbReference type="ChEBI" id="CHEBI:30616"/>
        <dbReference type="ChEBI" id="CHEBI:33019"/>
        <dbReference type="ChEBI" id="CHEBI:33384"/>
        <dbReference type="ChEBI" id="CHEBI:78442"/>
        <dbReference type="ChEBI" id="CHEBI:78533"/>
        <dbReference type="ChEBI" id="CHEBI:456215"/>
        <dbReference type="EC" id="6.1.1.11"/>
    </reaction>
</comment>
<dbReference type="SUPFAM" id="SSF55681">
    <property type="entry name" value="Class II aaRS and biotin synthetases"/>
    <property type="match status" value="1"/>
</dbReference>
<comment type="pathway">
    <text evidence="6">Aminoacyl-tRNA biosynthesis; selenocysteinyl-tRNA(Sec) biosynthesis; L-seryl-tRNA(Sec) from L-serine and tRNA(Sec): step 1/1.</text>
</comment>
<keyword evidence="6" id="KW-0963">Cytoplasm</keyword>
<comment type="subcellular location">
    <subcellularLocation>
        <location evidence="6">Cytoplasm</location>
    </subcellularLocation>
</comment>
<dbReference type="GO" id="GO:0005737">
    <property type="term" value="C:cytoplasm"/>
    <property type="evidence" value="ECO:0007669"/>
    <property type="project" value="UniProtKB-SubCell"/>
</dbReference>
<reference evidence="12" key="1">
    <citation type="submission" date="2017-09" db="EMBL/GenBank/DDBJ databases">
        <title>Depth-based differentiation of microbial function through sediment-hosted aquifers and enrichment of novel symbionts in the deep terrestrial subsurface.</title>
        <authorList>
            <person name="Probst A.J."/>
            <person name="Ladd B."/>
            <person name="Jarett J.K."/>
            <person name="Geller-Mcgrath D.E."/>
            <person name="Sieber C.M.K."/>
            <person name="Emerson J.B."/>
            <person name="Anantharaman K."/>
            <person name="Thomas B.C."/>
            <person name="Malmstrom R."/>
            <person name="Stieglmeier M."/>
            <person name="Klingl A."/>
            <person name="Woyke T."/>
            <person name="Ryan C.M."/>
            <person name="Banfield J.F."/>
        </authorList>
    </citation>
    <scope>NUCLEOTIDE SEQUENCE [LARGE SCALE GENOMIC DNA]</scope>
</reference>
<feature type="binding site" evidence="6">
    <location>
        <position position="276"/>
    </location>
    <ligand>
        <name>ATP</name>
        <dbReference type="ChEBI" id="CHEBI:30616"/>
    </ligand>
</feature>
<comment type="function">
    <text evidence="6">Catalyzes the attachment of serine to tRNA(Ser). Is also able to aminoacylate tRNA(Sec) with serine, to form the misacylated tRNA L-seryl-tRNA(Sec), which will be further converted into selenocysteinyl-tRNA(Sec).</text>
</comment>
<keyword evidence="9" id="KW-0175">Coiled coil</keyword>
<dbReference type="InterPro" id="IPR002317">
    <property type="entry name" value="Ser-tRNA-ligase_type_1"/>
</dbReference>
<evidence type="ECO:0000256" key="2">
    <source>
        <dbReference type="ARBA" id="ARBA00022741"/>
    </source>
</evidence>
<dbReference type="PIRSF" id="PIRSF001529">
    <property type="entry name" value="Ser-tRNA-synth_IIa"/>
    <property type="match status" value="1"/>
</dbReference>
<dbReference type="SUPFAM" id="SSF46589">
    <property type="entry name" value="tRNA-binding arm"/>
    <property type="match status" value="1"/>
</dbReference>
<comment type="similarity">
    <text evidence="6">Belongs to the class-II aminoacyl-tRNA synthetase family. Type-1 seryl-tRNA synthetase subfamily.</text>
</comment>
<keyword evidence="4 6" id="KW-0648">Protein biosynthesis</keyword>
<gene>
    <name evidence="6" type="primary">serS</name>
    <name evidence="11" type="ORF">COS26_03270</name>
</gene>
<dbReference type="EC" id="6.1.1.11" evidence="6"/>
<feature type="binding site" evidence="6 8">
    <location>
        <begin position="347"/>
        <end position="350"/>
    </location>
    <ligand>
        <name>ATP</name>
        <dbReference type="ChEBI" id="CHEBI:30616"/>
    </ligand>
</feature>
<keyword evidence="3 6" id="KW-0067">ATP-binding</keyword>
<comment type="catalytic activity">
    <reaction evidence="6">
        <text>tRNA(Sec) + L-serine + ATP = L-seryl-tRNA(Sec) + AMP + diphosphate + H(+)</text>
        <dbReference type="Rhea" id="RHEA:42580"/>
        <dbReference type="Rhea" id="RHEA-COMP:9742"/>
        <dbReference type="Rhea" id="RHEA-COMP:10128"/>
        <dbReference type="ChEBI" id="CHEBI:15378"/>
        <dbReference type="ChEBI" id="CHEBI:30616"/>
        <dbReference type="ChEBI" id="CHEBI:33019"/>
        <dbReference type="ChEBI" id="CHEBI:33384"/>
        <dbReference type="ChEBI" id="CHEBI:78442"/>
        <dbReference type="ChEBI" id="CHEBI:78533"/>
        <dbReference type="ChEBI" id="CHEBI:456215"/>
        <dbReference type="EC" id="6.1.1.11"/>
    </reaction>
</comment>
<evidence type="ECO:0000256" key="4">
    <source>
        <dbReference type="ARBA" id="ARBA00022917"/>
    </source>
</evidence>
<dbReference type="Pfam" id="PF00587">
    <property type="entry name" value="tRNA-synt_2b"/>
    <property type="match status" value="1"/>
</dbReference>
<evidence type="ECO:0000256" key="6">
    <source>
        <dbReference type="HAMAP-Rule" id="MF_00176"/>
    </source>
</evidence>
<dbReference type="Proteomes" id="UP000230304">
    <property type="component" value="Unassembled WGS sequence"/>
</dbReference>
<dbReference type="NCBIfam" id="TIGR00414">
    <property type="entry name" value="serS"/>
    <property type="match status" value="1"/>
</dbReference>
<feature type="binding site" evidence="7">
    <location>
        <position position="381"/>
    </location>
    <ligand>
        <name>L-serine</name>
        <dbReference type="ChEBI" id="CHEBI:33384"/>
    </ligand>
</feature>
<dbReference type="PANTHER" id="PTHR11778">
    <property type="entry name" value="SERYL-TRNA SYNTHETASE"/>
    <property type="match status" value="1"/>
</dbReference>
<proteinExistence type="inferred from homology"/>
<dbReference type="Gene3D" id="3.30.930.10">
    <property type="entry name" value="Bira Bifunctional Protein, Domain 2"/>
    <property type="match status" value="1"/>
</dbReference>
<feature type="binding site" evidence="7">
    <location>
        <position position="260"/>
    </location>
    <ligand>
        <name>L-serine</name>
        <dbReference type="ChEBI" id="CHEBI:33384"/>
    </ligand>
</feature>
<sequence>MLDIKFIRNNPNLVKEGAGKKGAVIDIDKLLEVDKKRRELIRAFEDMNAQKSVGTVSIQNAKSKEEKDAVILKMRELDSNSDKLNENLKNIEKEFNDLMLQIPNLPQDDVPVGRDERDNVVMEEIGEKPKFDFKPKDYLTIAENLDLIDVKRAAKTSGTRFGFIKREAVLLEFALINLALDNLTKKRFIPVLPPVMLKSEMARGMGYLEQADANEAYYLPQDDLYLAGTAEQPLGTMHANEVLDEKDLPRRYVGFSTCFRREAGAYGKDTKGILRVHQFDKVEMFSFCRPGESQKEHQFFLEIEKGLMNDLKIPYQIVQICTGDLGFPAAAKYDIEAWFPNQGRYRETHSTSNCTDFQARRLNIRYQNSKSKKLEFVHTVNGTVFSQRPLLAIIENYQQKDGSIIVPEALKKYLYFKIIK</sequence>
<dbReference type="GO" id="GO:0006434">
    <property type="term" value="P:seryl-tRNA aminoacylation"/>
    <property type="evidence" value="ECO:0007669"/>
    <property type="project" value="UniProtKB-UniRule"/>
</dbReference>
<feature type="site" description="Important for serine binding" evidence="7">
    <location>
        <position position="383"/>
    </location>
</feature>